<name>A0A6I1MNM6_9CLOT</name>
<dbReference type="OrthoDB" id="7793240at2"/>
<dbReference type="EMBL" id="WHJC01000097">
    <property type="protein sequence ID" value="MPQ43707.1"/>
    <property type="molecule type" value="Genomic_DNA"/>
</dbReference>
<organism evidence="3 4">
    <name type="scientific">Clostridium tarantellae</name>
    <dbReference type="NCBI Taxonomy" id="39493"/>
    <lineage>
        <taxon>Bacteria</taxon>
        <taxon>Bacillati</taxon>
        <taxon>Bacillota</taxon>
        <taxon>Clostridia</taxon>
        <taxon>Eubacteriales</taxon>
        <taxon>Clostridiaceae</taxon>
        <taxon>Clostridium</taxon>
    </lineage>
</organism>
<dbReference type="Gene3D" id="1.10.606.20">
    <property type="match status" value="1"/>
</dbReference>
<evidence type="ECO:0000259" key="2">
    <source>
        <dbReference type="SMART" id="SM00014"/>
    </source>
</evidence>
<dbReference type="InterPro" id="IPR036938">
    <property type="entry name" value="PAP2/HPO_sf"/>
</dbReference>
<dbReference type="PANTHER" id="PTHR34599:SF2">
    <property type="entry name" value="TRAF-TYPE DOMAIN-CONTAINING PROTEIN"/>
    <property type="match status" value="1"/>
</dbReference>
<evidence type="ECO:0000313" key="4">
    <source>
        <dbReference type="Proteomes" id="UP000430345"/>
    </source>
</evidence>
<accession>A0A6I1MNM6</accession>
<feature type="region of interest" description="Disordered" evidence="1">
    <location>
        <begin position="59"/>
        <end position="85"/>
    </location>
</feature>
<dbReference type="AlphaFoldDB" id="A0A6I1MNM6"/>
<keyword evidence="4" id="KW-1185">Reference proteome</keyword>
<evidence type="ECO:0000313" key="3">
    <source>
        <dbReference type="EMBL" id="MPQ43707.1"/>
    </source>
</evidence>
<evidence type="ECO:0000256" key="1">
    <source>
        <dbReference type="SAM" id="MobiDB-lite"/>
    </source>
</evidence>
<feature type="compositionally biased region" description="Low complexity" evidence="1">
    <location>
        <begin position="60"/>
        <end position="70"/>
    </location>
</feature>
<reference evidence="3 4" key="1">
    <citation type="submission" date="2019-10" db="EMBL/GenBank/DDBJ databases">
        <title>The Genome Sequence of Clostridium tarantellae Isolated from Fish Brain.</title>
        <authorList>
            <person name="Bano L."/>
            <person name="Kiel M."/>
            <person name="Sales G."/>
            <person name="Doxey A.C."/>
            <person name="Mansfield M.J."/>
            <person name="Schiavone M."/>
            <person name="Rossetto O."/>
            <person name="Pirazzini M."/>
            <person name="Dobrindt U."/>
            <person name="Montecucco C."/>
        </authorList>
    </citation>
    <scope>NUCLEOTIDE SEQUENCE [LARGE SCALE GENOMIC DNA]</scope>
    <source>
        <strain evidence="3 4">DSM 3997</strain>
    </source>
</reference>
<dbReference type="InterPro" id="IPR000326">
    <property type="entry name" value="PAP2/HPO"/>
</dbReference>
<dbReference type="CDD" id="cd03398">
    <property type="entry name" value="PAP2_haloperoxidase"/>
    <property type="match status" value="1"/>
</dbReference>
<proteinExistence type="predicted"/>
<gene>
    <name evidence="3" type="ORF">GBZ86_08050</name>
</gene>
<feature type="domain" description="Phosphatidic acid phosphatase type 2/haloperoxidase" evidence="2">
    <location>
        <begin position="202"/>
        <end position="308"/>
    </location>
</feature>
<feature type="compositionally biased region" description="Basic and acidic residues" evidence="1">
    <location>
        <begin position="71"/>
        <end position="85"/>
    </location>
</feature>
<sequence>MNTVSYSNIRNYNFENHDNSSNNYSSTEKTSNTSTPQPQSKNYYFANCNPCDNTSSTYIKNTNEKNSSNRNNDDTQDNRNKNIENDWSKLPYPNLKFTSLGETPYCVSWPLYYFRRTQENSFVDLNGNLTNFSLKAPDCFDDFSGKQLKDVLSISNKLTVTQKTVATYWGTGIPQNQFIPILQNLINTYKVPVIVASRMYCILSTALNDAMIICWHYKFMYMVPRPVQYAPYFKPHLPTPEHPSYPAGHSVAAGCFAAITSYFFPKEKEKIYSLASECSISRLYGGVHYPIDLKEGFSLGEDIALKILNLISTDGCDHCSNINLIYNDYKNANISTNNHNQIFNI</sequence>
<dbReference type="Pfam" id="PF01569">
    <property type="entry name" value="PAP2"/>
    <property type="match status" value="1"/>
</dbReference>
<dbReference type="Proteomes" id="UP000430345">
    <property type="component" value="Unassembled WGS sequence"/>
</dbReference>
<dbReference type="SUPFAM" id="SSF48317">
    <property type="entry name" value="Acid phosphatase/Vanadium-dependent haloperoxidase"/>
    <property type="match status" value="1"/>
</dbReference>
<dbReference type="RefSeq" id="WP_152889468.1">
    <property type="nucleotide sequence ID" value="NZ_WHJC01000097.1"/>
</dbReference>
<feature type="region of interest" description="Disordered" evidence="1">
    <location>
        <begin position="1"/>
        <end position="39"/>
    </location>
</feature>
<comment type="caution">
    <text evidence="3">The sequence shown here is derived from an EMBL/GenBank/DDBJ whole genome shotgun (WGS) entry which is preliminary data.</text>
</comment>
<dbReference type="InterPro" id="IPR052559">
    <property type="entry name" value="V-haloperoxidase"/>
</dbReference>
<dbReference type="SMART" id="SM00014">
    <property type="entry name" value="acidPPc"/>
    <property type="match status" value="1"/>
</dbReference>
<dbReference type="PANTHER" id="PTHR34599">
    <property type="entry name" value="PEROXIDASE-RELATED"/>
    <property type="match status" value="1"/>
</dbReference>
<protein>
    <submittedName>
        <fullName evidence="3">Phosphatase PAP2 family protein</fullName>
    </submittedName>
</protein>